<keyword evidence="3 10" id="KW-1134">Transmembrane beta strand</keyword>
<organism evidence="14 15">
    <name type="scientific">Breznakibacter xylanolyticus</name>
    <dbReference type="NCBI Taxonomy" id="990"/>
    <lineage>
        <taxon>Bacteria</taxon>
        <taxon>Pseudomonadati</taxon>
        <taxon>Bacteroidota</taxon>
        <taxon>Bacteroidia</taxon>
        <taxon>Marinilabiliales</taxon>
        <taxon>Marinilabiliaceae</taxon>
        <taxon>Breznakibacter</taxon>
    </lineage>
</organism>
<evidence type="ECO:0000256" key="11">
    <source>
        <dbReference type="RuleBase" id="RU003357"/>
    </source>
</evidence>
<dbReference type="InterPro" id="IPR037066">
    <property type="entry name" value="Plug_dom_sf"/>
</dbReference>
<keyword evidence="9 10" id="KW-0998">Cell outer membrane</keyword>
<dbReference type="GO" id="GO:0009279">
    <property type="term" value="C:cell outer membrane"/>
    <property type="evidence" value="ECO:0007669"/>
    <property type="project" value="UniProtKB-SubCell"/>
</dbReference>
<dbReference type="SUPFAM" id="SSF53927">
    <property type="entry name" value="Cytidine deaminase-like"/>
    <property type="match status" value="1"/>
</dbReference>
<protein>
    <submittedName>
        <fullName evidence="14">Iron complex outermembrane receptor protein</fullName>
    </submittedName>
</protein>
<feature type="domain" description="TonB-dependent receptor plug" evidence="13">
    <location>
        <begin position="182"/>
        <end position="298"/>
    </location>
</feature>
<comment type="subcellular location">
    <subcellularLocation>
        <location evidence="1 10">Cell outer membrane</location>
        <topology evidence="1 10">Multi-pass membrane protein</topology>
    </subcellularLocation>
</comment>
<accession>A0A2W7NIJ6</accession>
<dbReference type="PROSITE" id="PS52016">
    <property type="entry name" value="TONB_DEPENDENT_REC_3"/>
    <property type="match status" value="1"/>
</dbReference>
<keyword evidence="7 10" id="KW-0472">Membrane</keyword>
<sequence length="759" mass="83389">MSMTSLIELLHQGNYSCVIAQGATVRTFTQRGVADLYDLLHHEPDFLMNAMVADKVIGKGAAALMIQGGVSRVHADVMSEPAMDLFAKAGVEAAYGRLVPHIINRDQTDWCPLEKSCYTSETVSEIIPLVNAFVARIRGLSRVVVLGMMSMLGASLFGQKSLTDTLSIPEVVVTGTRSELDVRHLPMSVSVVSRAQIDARQEPSLLPVLTEQVPGFFSTARGITGYGVSTGAAGGMSMRGIGGSPTTGMLVLIDGHPQYMGLMGHPIADAYQSMMAGRVEVVRGPASLLYGSNAMGGVINIITRHNDRKGMTGYGRAGTGTFNTNLTEAGGSYRKNRLTALVSASYNRTDGHRDRMAFEQYGGYGKLAYDFSKVWMAFVDVNLTHFNASNPGTLQHPLFDNDSRITRGMASASVENCYEHASGAVKLFYNWGRHQIDDGYVQGVQPKDYLFRSTDRMAGVSLYETILLWGNSGLTVGVDYMQFGGTARNVFFSGAETLLVDRIDHETAGYAQWRQNIGEVMTLHAGIRYDHHSHVGDQWVPQAGTSFYLLPNGELKLVAAKGFRNPTIRELFMFPPQNAHLRTETIWNYELSWSQRLWQGRLSYGVNFFITEGDNMIQTLMQEGRPQNVNVGTVSNRGAELTAAYRVSRSLSLSGNYSLLRMGNPVLAAPGQKMFAGIDYVSRQWRASTGVQHVSGLHTSMDPVVKEAFTLWNLRGSYLPTRHIELYLKLENLLDEIYEINSGFPMPGMTGMGGVIFNF</sequence>
<dbReference type="PANTHER" id="PTHR30069">
    <property type="entry name" value="TONB-DEPENDENT OUTER MEMBRANE RECEPTOR"/>
    <property type="match status" value="1"/>
</dbReference>
<dbReference type="CDD" id="cd01347">
    <property type="entry name" value="ligand_gated_channel"/>
    <property type="match status" value="1"/>
</dbReference>
<dbReference type="InterPro" id="IPR036942">
    <property type="entry name" value="Beta-barrel_TonB_sf"/>
</dbReference>
<keyword evidence="4 10" id="KW-0812">Transmembrane</keyword>
<dbReference type="InterPro" id="IPR016193">
    <property type="entry name" value="Cytidine_deaminase-like"/>
</dbReference>
<proteinExistence type="inferred from homology"/>
<gene>
    <name evidence="14" type="ORF">LX69_00272</name>
</gene>
<dbReference type="GO" id="GO:0003824">
    <property type="term" value="F:catalytic activity"/>
    <property type="evidence" value="ECO:0007669"/>
    <property type="project" value="InterPro"/>
</dbReference>
<comment type="similarity">
    <text evidence="10 11">Belongs to the TonB-dependent receptor family.</text>
</comment>
<dbReference type="Gene3D" id="3.40.140.30">
    <property type="entry name" value="Hypothetical protein TM1506"/>
    <property type="match status" value="1"/>
</dbReference>
<dbReference type="Pfam" id="PF07715">
    <property type="entry name" value="Plug"/>
    <property type="match status" value="1"/>
</dbReference>
<dbReference type="PANTHER" id="PTHR30069:SF29">
    <property type="entry name" value="HEMOGLOBIN AND HEMOGLOBIN-HAPTOGLOBIN-BINDING PROTEIN 1-RELATED"/>
    <property type="match status" value="1"/>
</dbReference>
<evidence type="ECO:0000256" key="10">
    <source>
        <dbReference type="PROSITE-ProRule" id="PRU01360"/>
    </source>
</evidence>
<dbReference type="RefSeq" id="WP_245934910.1">
    <property type="nucleotide sequence ID" value="NZ_QKZK01000002.1"/>
</dbReference>
<evidence type="ECO:0000256" key="9">
    <source>
        <dbReference type="ARBA" id="ARBA00023237"/>
    </source>
</evidence>
<dbReference type="InterPro" id="IPR015067">
    <property type="entry name" value="DUF1893_TM1506-like"/>
</dbReference>
<dbReference type="Pfam" id="PF08973">
    <property type="entry name" value="TM1506"/>
    <property type="match status" value="1"/>
</dbReference>
<evidence type="ECO:0000256" key="6">
    <source>
        <dbReference type="ARBA" id="ARBA00023077"/>
    </source>
</evidence>
<evidence type="ECO:0000256" key="3">
    <source>
        <dbReference type="ARBA" id="ARBA00022452"/>
    </source>
</evidence>
<evidence type="ECO:0000256" key="2">
    <source>
        <dbReference type="ARBA" id="ARBA00022448"/>
    </source>
</evidence>
<dbReference type="InterPro" id="IPR037081">
    <property type="entry name" value="Hyp_TM1506"/>
</dbReference>
<comment type="caution">
    <text evidence="14">The sequence shown here is derived from an EMBL/GenBank/DDBJ whole genome shotgun (WGS) entry which is preliminary data.</text>
</comment>
<dbReference type="AlphaFoldDB" id="A0A2W7NIJ6"/>
<dbReference type="Gene3D" id="2.170.130.10">
    <property type="entry name" value="TonB-dependent receptor, plug domain"/>
    <property type="match status" value="1"/>
</dbReference>
<feature type="domain" description="TonB-dependent receptor-like beta-barrel" evidence="12">
    <location>
        <begin position="404"/>
        <end position="733"/>
    </location>
</feature>
<dbReference type="InterPro" id="IPR000531">
    <property type="entry name" value="Beta-barrel_TonB"/>
</dbReference>
<evidence type="ECO:0000313" key="14">
    <source>
        <dbReference type="EMBL" id="PZX20275.1"/>
    </source>
</evidence>
<reference evidence="14 15" key="1">
    <citation type="submission" date="2018-06" db="EMBL/GenBank/DDBJ databases">
        <title>Genomic Encyclopedia of Archaeal and Bacterial Type Strains, Phase II (KMG-II): from individual species to whole genera.</title>
        <authorList>
            <person name="Goeker M."/>
        </authorList>
    </citation>
    <scope>NUCLEOTIDE SEQUENCE [LARGE SCALE GENOMIC DNA]</scope>
    <source>
        <strain evidence="14 15">DSM 6779</strain>
    </source>
</reference>
<evidence type="ECO:0000256" key="4">
    <source>
        <dbReference type="ARBA" id="ARBA00022692"/>
    </source>
</evidence>
<dbReference type="Proteomes" id="UP000249239">
    <property type="component" value="Unassembled WGS sequence"/>
</dbReference>
<name>A0A2W7NIJ6_9BACT</name>
<dbReference type="InterPro" id="IPR039426">
    <property type="entry name" value="TonB-dep_rcpt-like"/>
</dbReference>
<keyword evidence="2 10" id="KW-0813">Transport</keyword>
<keyword evidence="8 14" id="KW-0675">Receptor</keyword>
<keyword evidence="6 11" id="KW-0798">TonB box</keyword>
<keyword evidence="5" id="KW-0732">Signal</keyword>
<dbReference type="EMBL" id="QKZK01000002">
    <property type="protein sequence ID" value="PZX20275.1"/>
    <property type="molecule type" value="Genomic_DNA"/>
</dbReference>
<evidence type="ECO:0000259" key="13">
    <source>
        <dbReference type="Pfam" id="PF07715"/>
    </source>
</evidence>
<evidence type="ECO:0000256" key="5">
    <source>
        <dbReference type="ARBA" id="ARBA00022729"/>
    </source>
</evidence>
<dbReference type="Pfam" id="PF00593">
    <property type="entry name" value="TonB_dep_Rec_b-barrel"/>
    <property type="match status" value="1"/>
</dbReference>
<dbReference type="GO" id="GO:0044718">
    <property type="term" value="P:siderophore transmembrane transport"/>
    <property type="evidence" value="ECO:0007669"/>
    <property type="project" value="TreeGrafter"/>
</dbReference>
<evidence type="ECO:0000259" key="12">
    <source>
        <dbReference type="Pfam" id="PF00593"/>
    </source>
</evidence>
<evidence type="ECO:0000313" key="15">
    <source>
        <dbReference type="Proteomes" id="UP000249239"/>
    </source>
</evidence>
<dbReference type="GO" id="GO:0015344">
    <property type="term" value="F:siderophore uptake transmembrane transporter activity"/>
    <property type="evidence" value="ECO:0007669"/>
    <property type="project" value="TreeGrafter"/>
</dbReference>
<dbReference type="InterPro" id="IPR012910">
    <property type="entry name" value="Plug_dom"/>
</dbReference>
<evidence type="ECO:0000256" key="1">
    <source>
        <dbReference type="ARBA" id="ARBA00004571"/>
    </source>
</evidence>
<keyword evidence="15" id="KW-1185">Reference proteome</keyword>
<evidence type="ECO:0000256" key="8">
    <source>
        <dbReference type="ARBA" id="ARBA00023170"/>
    </source>
</evidence>
<dbReference type="Gene3D" id="2.40.170.20">
    <property type="entry name" value="TonB-dependent receptor, beta-barrel domain"/>
    <property type="match status" value="1"/>
</dbReference>
<evidence type="ECO:0000256" key="7">
    <source>
        <dbReference type="ARBA" id="ARBA00023136"/>
    </source>
</evidence>
<dbReference type="SUPFAM" id="SSF56935">
    <property type="entry name" value="Porins"/>
    <property type="match status" value="1"/>
</dbReference>